<reference evidence="6 7" key="1">
    <citation type="submission" date="2019-04" db="EMBL/GenBank/DDBJ databases">
        <title>Lampropedia sp YIM MLB12 draf genome.</title>
        <authorList>
            <person name="Wang Y.-X."/>
        </authorList>
    </citation>
    <scope>NUCLEOTIDE SEQUENCE [LARGE SCALE GENOMIC DNA]</scope>
    <source>
        <strain evidence="6 7">YIM MLB12</strain>
    </source>
</reference>
<accession>A0A4S5BX38</accession>
<dbReference type="SUPFAM" id="SSF74650">
    <property type="entry name" value="Galactose mutarotase-like"/>
    <property type="match status" value="1"/>
</dbReference>
<dbReference type="GO" id="GO:0005737">
    <property type="term" value="C:cytoplasm"/>
    <property type="evidence" value="ECO:0007669"/>
    <property type="project" value="TreeGrafter"/>
</dbReference>
<dbReference type="PANTHER" id="PTHR11122:SF13">
    <property type="entry name" value="GLUCOSE-6-PHOSPHATE 1-EPIMERASE"/>
    <property type="match status" value="1"/>
</dbReference>
<proteinExistence type="inferred from homology"/>
<dbReference type="GO" id="GO:0005975">
    <property type="term" value="P:carbohydrate metabolic process"/>
    <property type="evidence" value="ECO:0007669"/>
    <property type="project" value="InterPro"/>
</dbReference>
<dbReference type="InterPro" id="IPR008183">
    <property type="entry name" value="Aldose_1/G6P_1-epimerase"/>
</dbReference>
<comment type="catalytic activity">
    <reaction evidence="1">
        <text>alpha-D-glucose 6-phosphate = beta-D-glucose 6-phosphate</text>
        <dbReference type="Rhea" id="RHEA:16249"/>
        <dbReference type="ChEBI" id="CHEBI:58225"/>
        <dbReference type="ChEBI" id="CHEBI:58247"/>
        <dbReference type="EC" id="5.1.3.15"/>
    </reaction>
</comment>
<evidence type="ECO:0000256" key="4">
    <source>
        <dbReference type="PIRNR" id="PIRNR016020"/>
    </source>
</evidence>
<dbReference type="Gene3D" id="2.70.98.10">
    <property type="match status" value="1"/>
</dbReference>
<dbReference type="CDD" id="cd09020">
    <property type="entry name" value="D-hex-6-P-epi_like"/>
    <property type="match status" value="1"/>
</dbReference>
<organism evidence="6 7">
    <name type="scientific">Lampropedia aestuarii</name>
    <dbReference type="NCBI Taxonomy" id="2562762"/>
    <lineage>
        <taxon>Bacteria</taxon>
        <taxon>Pseudomonadati</taxon>
        <taxon>Pseudomonadota</taxon>
        <taxon>Betaproteobacteria</taxon>
        <taxon>Burkholderiales</taxon>
        <taxon>Comamonadaceae</taxon>
        <taxon>Lampropedia</taxon>
    </lineage>
</organism>
<comment type="caution">
    <text evidence="6">The sequence shown here is derived from an EMBL/GenBank/DDBJ whole genome shotgun (WGS) entry which is preliminary data.</text>
</comment>
<dbReference type="OrthoDB" id="9790727at2"/>
<protein>
    <recommendedName>
        <fullName evidence="4">Putative glucose-6-phosphate 1-epimerase</fullName>
        <ecNumber evidence="4">5.1.3.15</ecNumber>
    </recommendedName>
</protein>
<keyword evidence="3 4" id="KW-0413">Isomerase</keyword>
<keyword evidence="7" id="KW-1185">Reference proteome</keyword>
<evidence type="ECO:0000256" key="3">
    <source>
        <dbReference type="ARBA" id="ARBA00023235"/>
    </source>
</evidence>
<gene>
    <name evidence="6" type="ORF">E8K88_01630</name>
</gene>
<evidence type="ECO:0000313" key="7">
    <source>
        <dbReference type="Proteomes" id="UP000306236"/>
    </source>
</evidence>
<dbReference type="RefSeq" id="WP_136404908.1">
    <property type="nucleotide sequence ID" value="NZ_SSWX01000002.1"/>
</dbReference>
<dbReference type="PANTHER" id="PTHR11122">
    <property type="entry name" value="APOSPORY-ASSOCIATED PROTEIN C-RELATED"/>
    <property type="match status" value="1"/>
</dbReference>
<feature type="active site" evidence="5">
    <location>
        <position position="257"/>
    </location>
</feature>
<dbReference type="EC" id="5.1.3.15" evidence="4"/>
<sequence length="283" mass="31945">MASRWLDFHGQPAVGLQTPWGDRATVLLHGAQLVSWQTSDGYEHLYCSPQARLNGQDAVRGGVPVCFPQFNQRGPLMKHGFARHLPWQLRSIEPERLRFTLADGAMSRQQWPYAFALELDVTLNPNALRIDLLVRNTDVRPWSFTSALHTYLRVPDVTRMELLGLEDTAVWDAVHDVHGRQAGPVRFGAEFDSVFQAQAQQMLRLRQIGAAQQAAGVLDITQSTSCLQTVVWNPGQTLCKTLRDMPQDGWREMLCVEAASIDSPIELAPQHSWQAWQAFHWNA</sequence>
<feature type="active site" evidence="5">
    <location>
        <position position="149"/>
    </location>
</feature>
<dbReference type="Proteomes" id="UP000306236">
    <property type="component" value="Unassembled WGS sequence"/>
</dbReference>
<evidence type="ECO:0000256" key="2">
    <source>
        <dbReference type="ARBA" id="ARBA00005866"/>
    </source>
</evidence>
<dbReference type="Pfam" id="PF01263">
    <property type="entry name" value="Aldose_epim"/>
    <property type="match status" value="1"/>
</dbReference>
<comment type="similarity">
    <text evidence="2 4">Belongs to the glucose-6-phosphate 1-epimerase family.</text>
</comment>
<evidence type="ECO:0000256" key="1">
    <source>
        <dbReference type="ARBA" id="ARBA00001096"/>
    </source>
</evidence>
<dbReference type="EMBL" id="SSWX01000002">
    <property type="protein sequence ID" value="THJ36003.1"/>
    <property type="molecule type" value="Genomic_DNA"/>
</dbReference>
<dbReference type="AlphaFoldDB" id="A0A4S5BX38"/>
<dbReference type="GO" id="GO:0030246">
    <property type="term" value="F:carbohydrate binding"/>
    <property type="evidence" value="ECO:0007669"/>
    <property type="project" value="UniProtKB-UniRule"/>
</dbReference>
<evidence type="ECO:0000313" key="6">
    <source>
        <dbReference type="EMBL" id="THJ36003.1"/>
    </source>
</evidence>
<dbReference type="PIRSF" id="PIRSF016020">
    <property type="entry name" value="PHexose_mutarotase"/>
    <property type="match status" value="1"/>
</dbReference>
<dbReference type="InterPro" id="IPR014718">
    <property type="entry name" value="GH-type_carb-bd"/>
</dbReference>
<dbReference type="GO" id="GO:0047938">
    <property type="term" value="F:glucose-6-phosphate 1-epimerase activity"/>
    <property type="evidence" value="ECO:0007669"/>
    <property type="project" value="UniProtKB-UniRule"/>
</dbReference>
<evidence type="ECO:0000256" key="5">
    <source>
        <dbReference type="PIRSR" id="PIRSR016020-1"/>
    </source>
</evidence>
<name>A0A4S5BX38_9BURK</name>
<dbReference type="InterPro" id="IPR025532">
    <property type="entry name" value="G6P_1-epimerase"/>
</dbReference>
<dbReference type="InterPro" id="IPR011013">
    <property type="entry name" value="Gal_mutarotase_sf_dom"/>
</dbReference>